<dbReference type="Pfam" id="PF00294">
    <property type="entry name" value="PfkB"/>
    <property type="match status" value="1"/>
</dbReference>
<comment type="similarity">
    <text evidence="1">Belongs to the carbohydrate kinase PfkB family.</text>
</comment>
<dbReference type="KEGG" id="sacd:HS1genome_1659"/>
<evidence type="ECO:0000256" key="3">
    <source>
        <dbReference type="ARBA" id="ARBA00022777"/>
    </source>
</evidence>
<dbReference type="InterPro" id="IPR002173">
    <property type="entry name" value="Carboh/pur_kinase_PfkB_CS"/>
</dbReference>
<evidence type="ECO:0000313" key="7">
    <source>
        <dbReference type="Proteomes" id="UP000276741"/>
    </source>
</evidence>
<dbReference type="PANTHER" id="PTHR43085:SF57">
    <property type="entry name" value="CARBOHYDRATE KINASE PFKB DOMAIN-CONTAINING PROTEIN"/>
    <property type="match status" value="1"/>
</dbReference>
<sequence>MVRVPRLPGPGEVVQAHTLTSPGGHPVNVSVDLRGLGFHGRICVSSAVGPDPWGAYLAEELGSVGVTFVPLVVPLETGRTVVIVEDGLDRRFLTFHGANEALSRDWTLKLLESENPDLLYLAMGLVGEVDTAAPELLDRARELGAVTVLDFSLSGGKRKEIASAVKHADVVHCNVDELLSLSGESELLKAAKLRGNSTALFVTDGSRGAHLFVGDRHLAQGPFQVEEANPTGAGDAFTAGLIFRLLVDRRALSDLDQQAASLTFAQAVGAAKVTKLRSSGVTMEEVNKVLEAQGESVMSTLIVERIRDS</sequence>
<dbReference type="SUPFAM" id="SSF53613">
    <property type="entry name" value="Ribokinase-like"/>
    <property type="match status" value="1"/>
</dbReference>
<dbReference type="EMBL" id="AP018553">
    <property type="protein sequence ID" value="BBD73270.1"/>
    <property type="molecule type" value="Genomic_DNA"/>
</dbReference>
<keyword evidence="2" id="KW-0808">Transferase</keyword>
<dbReference type="InterPro" id="IPR029056">
    <property type="entry name" value="Ribokinase-like"/>
</dbReference>
<evidence type="ECO:0000313" key="5">
    <source>
        <dbReference type="EMBL" id="BBD73270.1"/>
    </source>
</evidence>
<keyword evidence="3 5" id="KW-0418">Kinase</keyword>
<gene>
    <name evidence="6" type="ORF">GCM10007116_04150</name>
    <name evidence="5" type="ORF">HS1genome_1659</name>
</gene>
<reference evidence="6" key="1">
    <citation type="journal article" date="2014" name="Int. J. Syst. Evol. Microbiol.">
        <title>Complete genome sequence of Corynebacterium casei LMG S-19264T (=DSM 44701T), isolated from a smear-ripened cheese.</title>
        <authorList>
            <consortium name="US DOE Joint Genome Institute (JGI-PGF)"/>
            <person name="Walter F."/>
            <person name="Albersmeier A."/>
            <person name="Kalinowski J."/>
            <person name="Ruckert C."/>
        </authorList>
    </citation>
    <scope>NUCLEOTIDE SEQUENCE</scope>
    <source>
        <strain evidence="6">JCM 31740</strain>
    </source>
</reference>
<reference evidence="6" key="4">
    <citation type="submission" date="2020-09" db="EMBL/GenBank/DDBJ databases">
        <authorList>
            <person name="Sun Q."/>
            <person name="Ohkuma M."/>
        </authorList>
    </citation>
    <scope>NUCLEOTIDE SEQUENCE</scope>
    <source>
        <strain evidence="6">JCM 31740</strain>
    </source>
</reference>
<dbReference type="GO" id="GO:0016301">
    <property type="term" value="F:kinase activity"/>
    <property type="evidence" value="ECO:0007669"/>
    <property type="project" value="UniProtKB-KW"/>
</dbReference>
<protein>
    <submittedName>
        <fullName evidence="5">Fructokinase</fullName>
    </submittedName>
</protein>
<proteinExistence type="inferred from homology"/>
<dbReference type="PANTHER" id="PTHR43085">
    <property type="entry name" value="HEXOKINASE FAMILY MEMBER"/>
    <property type="match status" value="1"/>
</dbReference>
<evidence type="ECO:0000256" key="2">
    <source>
        <dbReference type="ARBA" id="ARBA00022679"/>
    </source>
</evidence>
<evidence type="ECO:0000256" key="1">
    <source>
        <dbReference type="ARBA" id="ARBA00010688"/>
    </source>
</evidence>
<dbReference type="AlphaFoldDB" id="A0A348B518"/>
<reference evidence="7" key="2">
    <citation type="submission" date="2018-04" db="EMBL/GenBank/DDBJ databases">
        <title>Complete genome sequence of Sulfodiicoccus acidiphilus strain HS-1.</title>
        <authorList>
            <person name="Sakai H.D."/>
            <person name="Kurosawa N."/>
        </authorList>
    </citation>
    <scope>NUCLEOTIDE SEQUENCE [LARGE SCALE GENOMIC DNA]</scope>
    <source>
        <strain evidence="7">HS-1</strain>
    </source>
</reference>
<name>A0A348B518_9CREN</name>
<accession>A0A348B518</accession>
<dbReference type="InterPro" id="IPR050306">
    <property type="entry name" value="PfkB_Carbo_kinase"/>
</dbReference>
<dbReference type="PROSITE" id="PS00584">
    <property type="entry name" value="PFKB_KINASES_2"/>
    <property type="match status" value="1"/>
</dbReference>
<keyword evidence="7" id="KW-1185">Reference proteome</keyword>
<reference evidence="5" key="3">
    <citation type="journal article" date="2019" name="BMC Res. Notes">
        <title>Complete genome sequence of the Sulfodiicoccus acidiphilus strain HS-1T, the first crenarchaeon that lacks polB3, isolated from an acidic hot spring in Ohwaku-dani, Hakone, Japan.</title>
        <authorList>
            <person name="Sakai H.D."/>
            <person name="Kurosawa N."/>
        </authorList>
    </citation>
    <scope>NUCLEOTIDE SEQUENCE</scope>
    <source>
        <strain evidence="5">HS-1</strain>
    </source>
</reference>
<dbReference type="Gene3D" id="3.40.1190.20">
    <property type="match status" value="1"/>
</dbReference>
<dbReference type="Proteomes" id="UP000616143">
    <property type="component" value="Unassembled WGS sequence"/>
</dbReference>
<feature type="domain" description="Carbohydrate kinase PfkB" evidence="4">
    <location>
        <begin position="15"/>
        <end position="276"/>
    </location>
</feature>
<dbReference type="EMBL" id="BMQS01000003">
    <property type="protein sequence ID" value="GGT89473.1"/>
    <property type="molecule type" value="Genomic_DNA"/>
</dbReference>
<evidence type="ECO:0000259" key="4">
    <source>
        <dbReference type="Pfam" id="PF00294"/>
    </source>
</evidence>
<dbReference type="Proteomes" id="UP000276741">
    <property type="component" value="Chromosome"/>
</dbReference>
<evidence type="ECO:0000313" key="6">
    <source>
        <dbReference type="EMBL" id="GGT89473.1"/>
    </source>
</evidence>
<dbReference type="OrthoDB" id="124714at2157"/>
<organism evidence="5 7">
    <name type="scientific">Sulfodiicoccus acidiphilus</name>
    <dbReference type="NCBI Taxonomy" id="1670455"/>
    <lineage>
        <taxon>Archaea</taxon>
        <taxon>Thermoproteota</taxon>
        <taxon>Thermoprotei</taxon>
        <taxon>Sulfolobales</taxon>
        <taxon>Sulfolobaceae</taxon>
        <taxon>Sulfodiicoccus</taxon>
    </lineage>
</organism>
<dbReference type="InterPro" id="IPR011611">
    <property type="entry name" value="PfkB_dom"/>
</dbReference>